<gene>
    <name evidence="3" type="ORF">PV05_11319</name>
</gene>
<dbReference type="Proteomes" id="UP000054342">
    <property type="component" value="Unassembled WGS sequence"/>
</dbReference>
<dbReference type="Gene3D" id="3.50.50.60">
    <property type="entry name" value="FAD/NAD(P)-binding domain"/>
    <property type="match status" value="1"/>
</dbReference>
<feature type="region of interest" description="Disordered" evidence="1">
    <location>
        <begin position="142"/>
        <end position="167"/>
    </location>
</feature>
<accession>A0A0D2CIG4</accession>
<dbReference type="FunFam" id="1.10.405.20:FF:000001">
    <property type="entry name" value="Amine oxidase"/>
    <property type="match status" value="1"/>
</dbReference>
<feature type="compositionally biased region" description="Acidic residues" evidence="1">
    <location>
        <begin position="142"/>
        <end position="151"/>
    </location>
</feature>
<dbReference type="SUPFAM" id="SSF51905">
    <property type="entry name" value="FAD/NAD(P)-binding domain"/>
    <property type="match status" value="1"/>
</dbReference>
<dbReference type="InterPro" id="IPR050464">
    <property type="entry name" value="Zeta_carotene_desat/Oxidored"/>
</dbReference>
<dbReference type="AlphaFoldDB" id="A0A0D2CIG4"/>
<dbReference type="PANTHER" id="PTHR42923">
    <property type="entry name" value="PROTOPORPHYRINOGEN OXIDASE"/>
    <property type="match status" value="1"/>
</dbReference>
<dbReference type="STRING" id="348802.A0A0D2CIG4"/>
<keyword evidence="4" id="KW-1185">Reference proteome</keyword>
<evidence type="ECO:0000259" key="2">
    <source>
        <dbReference type="Pfam" id="PF01593"/>
    </source>
</evidence>
<dbReference type="Gene3D" id="3.30.70.1990">
    <property type="match status" value="1"/>
</dbReference>
<dbReference type="EMBL" id="KN847323">
    <property type="protein sequence ID" value="KIW49662.1"/>
    <property type="molecule type" value="Genomic_DNA"/>
</dbReference>
<dbReference type="RefSeq" id="XP_013310246.1">
    <property type="nucleotide sequence ID" value="XM_013454792.1"/>
</dbReference>
<dbReference type="GeneID" id="25333227"/>
<protein>
    <recommendedName>
        <fullName evidence="2">Amine oxidase domain-containing protein</fullName>
    </recommendedName>
</protein>
<dbReference type="OrthoDB" id="5977668at2759"/>
<dbReference type="Pfam" id="PF01593">
    <property type="entry name" value="Amino_oxidase"/>
    <property type="match status" value="1"/>
</dbReference>
<name>A0A0D2CIG4_9EURO</name>
<sequence length="511" mass="57112">MDKRVAIVGSGCSGIGALWALNTSTGHEVHLFEAASRLGGHTNTVTFEGPNGNKVDVDTGFIVMNSATYPNFTRFLDEVGVPTLKTDMTFGVSRDQGTFEWAGTSLGSVFAQKRNIFKSGMWRMIFDIVRFNEFALDLLQDESESDSDPTTEEGSSTDKPSAQETIGDYLDRENYSPEFRDNYLIPMTAAVWSTSPDKCSLEFPAITLIRFMYNHHLLNTIAQRPDWMTIPGGSKQYIDAVLKAFPKDRIHINSKVTALQPTEKGTVVLTANSKDLEFDHVILATHGDQALEILKPVATQEEIDILSGFQTSRNIAVLHSDLALMPKRRVAWSAWNYITESPFPPTRSQNISKVCLTYWMNLLQHIPEDKFGTVLVTLNPLNMPDPRSAQGIWEYSHPLYNAAAIRSQRLLPRIQNTRNVSYCGAWSKYGFHEDGFSSGLSVAVNHLEARLPFEFVDSTFSRGRRPTLTIKNHLLRSSILATQIVMLLVAKAWEVLVAIADRGIASRRKMA</sequence>
<feature type="domain" description="Amine oxidase" evidence="2">
    <location>
        <begin position="23"/>
        <end position="312"/>
    </location>
</feature>
<evidence type="ECO:0000313" key="4">
    <source>
        <dbReference type="Proteomes" id="UP000054342"/>
    </source>
</evidence>
<dbReference type="InterPro" id="IPR036188">
    <property type="entry name" value="FAD/NAD-bd_sf"/>
</dbReference>
<evidence type="ECO:0000256" key="1">
    <source>
        <dbReference type="SAM" id="MobiDB-lite"/>
    </source>
</evidence>
<reference evidence="3 4" key="1">
    <citation type="submission" date="2015-01" db="EMBL/GenBank/DDBJ databases">
        <title>The Genome Sequence of Exophiala xenobiotica CBS118157.</title>
        <authorList>
            <consortium name="The Broad Institute Genomics Platform"/>
            <person name="Cuomo C."/>
            <person name="de Hoog S."/>
            <person name="Gorbushina A."/>
            <person name="Stielow B."/>
            <person name="Teixiera M."/>
            <person name="Abouelleil A."/>
            <person name="Chapman S.B."/>
            <person name="Priest M."/>
            <person name="Young S.K."/>
            <person name="Wortman J."/>
            <person name="Nusbaum C."/>
            <person name="Birren B."/>
        </authorList>
    </citation>
    <scope>NUCLEOTIDE SEQUENCE [LARGE SCALE GENOMIC DNA]</scope>
    <source>
        <strain evidence="3 4">CBS 118157</strain>
    </source>
</reference>
<dbReference type="InterPro" id="IPR002937">
    <property type="entry name" value="Amino_oxidase"/>
</dbReference>
<dbReference type="GO" id="GO:0016491">
    <property type="term" value="F:oxidoreductase activity"/>
    <property type="evidence" value="ECO:0007669"/>
    <property type="project" value="InterPro"/>
</dbReference>
<dbReference type="PANTHER" id="PTHR42923:SF17">
    <property type="entry name" value="AMINE OXIDASE DOMAIN-CONTAINING PROTEIN"/>
    <property type="match status" value="1"/>
</dbReference>
<evidence type="ECO:0000313" key="3">
    <source>
        <dbReference type="EMBL" id="KIW49662.1"/>
    </source>
</evidence>
<proteinExistence type="predicted"/>
<dbReference type="HOGENOM" id="CLU_028123_2_1_1"/>
<organism evidence="3 4">
    <name type="scientific">Exophiala xenobiotica</name>
    <dbReference type="NCBI Taxonomy" id="348802"/>
    <lineage>
        <taxon>Eukaryota</taxon>
        <taxon>Fungi</taxon>
        <taxon>Dikarya</taxon>
        <taxon>Ascomycota</taxon>
        <taxon>Pezizomycotina</taxon>
        <taxon>Eurotiomycetes</taxon>
        <taxon>Chaetothyriomycetidae</taxon>
        <taxon>Chaetothyriales</taxon>
        <taxon>Herpotrichiellaceae</taxon>
        <taxon>Exophiala</taxon>
    </lineage>
</organism>
<dbReference type="Gene3D" id="1.10.405.20">
    <property type="match status" value="1"/>
</dbReference>